<gene>
    <name evidence="2" type="ORF">Tci_672849</name>
</gene>
<evidence type="ECO:0000313" key="2">
    <source>
        <dbReference type="EMBL" id="GFB00878.1"/>
    </source>
</evidence>
<feature type="region of interest" description="Disordered" evidence="1">
    <location>
        <begin position="1"/>
        <end position="28"/>
    </location>
</feature>
<proteinExistence type="predicted"/>
<feature type="compositionally biased region" description="Polar residues" evidence="1">
    <location>
        <begin position="1"/>
        <end position="11"/>
    </location>
</feature>
<reference evidence="2" key="1">
    <citation type="journal article" date="2019" name="Sci. Rep.">
        <title>Draft genome of Tanacetum cinerariifolium, the natural source of mosquito coil.</title>
        <authorList>
            <person name="Yamashiro T."/>
            <person name="Shiraishi A."/>
            <person name="Satake H."/>
            <person name="Nakayama K."/>
        </authorList>
    </citation>
    <scope>NUCLEOTIDE SEQUENCE</scope>
</reference>
<organism evidence="2">
    <name type="scientific">Tanacetum cinerariifolium</name>
    <name type="common">Dalmatian daisy</name>
    <name type="synonym">Chrysanthemum cinerariifolium</name>
    <dbReference type="NCBI Taxonomy" id="118510"/>
    <lineage>
        <taxon>Eukaryota</taxon>
        <taxon>Viridiplantae</taxon>
        <taxon>Streptophyta</taxon>
        <taxon>Embryophyta</taxon>
        <taxon>Tracheophyta</taxon>
        <taxon>Spermatophyta</taxon>
        <taxon>Magnoliopsida</taxon>
        <taxon>eudicotyledons</taxon>
        <taxon>Gunneridae</taxon>
        <taxon>Pentapetalae</taxon>
        <taxon>asterids</taxon>
        <taxon>campanulids</taxon>
        <taxon>Asterales</taxon>
        <taxon>Asteraceae</taxon>
        <taxon>Asteroideae</taxon>
        <taxon>Anthemideae</taxon>
        <taxon>Anthemidinae</taxon>
        <taxon>Tanacetum</taxon>
    </lineage>
</organism>
<dbReference type="EMBL" id="BKCJ010532547">
    <property type="protein sequence ID" value="GFB00878.1"/>
    <property type="molecule type" value="Genomic_DNA"/>
</dbReference>
<accession>A0A699KPH7</accession>
<name>A0A699KPH7_TANCI</name>
<comment type="caution">
    <text evidence="2">The sequence shown here is derived from an EMBL/GenBank/DDBJ whole genome shotgun (WGS) entry which is preliminary data.</text>
</comment>
<evidence type="ECO:0000256" key="1">
    <source>
        <dbReference type="SAM" id="MobiDB-lite"/>
    </source>
</evidence>
<feature type="compositionally biased region" description="Acidic residues" evidence="1">
    <location>
        <begin position="15"/>
        <end position="25"/>
    </location>
</feature>
<protein>
    <submittedName>
        <fullName evidence="2">Uncharacterized protein</fullName>
    </submittedName>
</protein>
<dbReference type="AlphaFoldDB" id="A0A699KPH7"/>
<sequence length="187" mass="20479">MEIETEGSSKVLNEEGLEFLEDPEVTEGPVTQTVITHNATYQANDLDAYDSDCDDFSTAKVVLMANLSSYGLDALSEPQNIESNKEVRPLGILSLVETKGSSKVLNEEGLEFFPEVTEGPVTQTVITHNATYQANDLDAYDSDCDDFSTAKAVLMANLSSYGLDALSEVPHYKITHIDMLNQSVQEM</sequence>